<dbReference type="InterPro" id="IPR001853">
    <property type="entry name" value="DSBA-like_thioredoxin_dom"/>
</dbReference>
<dbReference type="InterPro" id="IPR008271">
    <property type="entry name" value="Ser/Thr_kinase_AS"/>
</dbReference>
<proteinExistence type="predicted"/>
<feature type="domain" description="Cyclic nucleotide-binding" evidence="3">
    <location>
        <begin position="1118"/>
        <end position="1167"/>
    </location>
</feature>
<feature type="compositionally biased region" description="Basic and acidic residues" evidence="1">
    <location>
        <begin position="45"/>
        <end position="54"/>
    </location>
</feature>
<feature type="domain" description="Protein kinase" evidence="2">
    <location>
        <begin position="97"/>
        <end position="456"/>
    </location>
</feature>
<dbReference type="VEuPathDB" id="FungiDB:AB675_2842"/>
<dbReference type="SUPFAM" id="SSF52833">
    <property type="entry name" value="Thioredoxin-like"/>
    <property type="match status" value="1"/>
</dbReference>
<feature type="region of interest" description="Disordered" evidence="1">
    <location>
        <begin position="1"/>
        <end position="55"/>
    </location>
</feature>
<dbReference type="Pfam" id="PF01323">
    <property type="entry name" value="DSBA"/>
    <property type="match status" value="1"/>
</dbReference>
<dbReference type="InterPro" id="IPR051924">
    <property type="entry name" value="GST_Kappa/NadH"/>
</dbReference>
<dbReference type="SMART" id="SM00220">
    <property type="entry name" value="S_TKc"/>
    <property type="match status" value="1"/>
</dbReference>
<keyword evidence="5" id="KW-1185">Reference proteome</keyword>
<feature type="region of interest" description="Disordered" evidence="1">
    <location>
        <begin position="893"/>
        <end position="920"/>
    </location>
</feature>
<accession>A0A0N0NRN6</accession>
<dbReference type="PANTHER" id="PTHR42943">
    <property type="entry name" value="GLUTATHIONE S-TRANSFERASE KAPPA"/>
    <property type="match status" value="1"/>
</dbReference>
<dbReference type="GO" id="GO:0006749">
    <property type="term" value="P:glutathione metabolic process"/>
    <property type="evidence" value="ECO:0007669"/>
    <property type="project" value="TreeGrafter"/>
</dbReference>
<dbReference type="PROSITE" id="PS50042">
    <property type="entry name" value="CNMP_BINDING_3"/>
    <property type="match status" value="1"/>
</dbReference>
<comment type="caution">
    <text evidence="4">The sequence shown here is derived from an EMBL/GenBank/DDBJ whole genome shotgun (WGS) entry which is preliminary data.</text>
</comment>
<evidence type="ECO:0008006" key="6">
    <source>
        <dbReference type="Google" id="ProtNLM"/>
    </source>
</evidence>
<dbReference type="OrthoDB" id="4664297at2759"/>
<dbReference type="InterPro" id="IPR000719">
    <property type="entry name" value="Prot_kinase_dom"/>
</dbReference>
<evidence type="ECO:0000259" key="2">
    <source>
        <dbReference type="PROSITE" id="PS50011"/>
    </source>
</evidence>
<organism evidence="4 5">
    <name type="scientific">Cyphellophora attinorum</name>
    <dbReference type="NCBI Taxonomy" id="1664694"/>
    <lineage>
        <taxon>Eukaryota</taxon>
        <taxon>Fungi</taxon>
        <taxon>Dikarya</taxon>
        <taxon>Ascomycota</taxon>
        <taxon>Pezizomycotina</taxon>
        <taxon>Eurotiomycetes</taxon>
        <taxon>Chaetothyriomycetidae</taxon>
        <taxon>Chaetothyriales</taxon>
        <taxon>Cyphellophoraceae</taxon>
        <taxon>Cyphellophora</taxon>
    </lineage>
</organism>
<evidence type="ECO:0000256" key="1">
    <source>
        <dbReference type="SAM" id="MobiDB-lite"/>
    </source>
</evidence>
<dbReference type="SUPFAM" id="SSF56112">
    <property type="entry name" value="Protein kinase-like (PK-like)"/>
    <property type="match status" value="1"/>
</dbReference>
<evidence type="ECO:0000259" key="3">
    <source>
        <dbReference type="PROSITE" id="PS50042"/>
    </source>
</evidence>
<dbReference type="GO" id="GO:0004364">
    <property type="term" value="F:glutathione transferase activity"/>
    <property type="evidence" value="ECO:0007669"/>
    <property type="project" value="TreeGrafter"/>
</dbReference>
<dbReference type="PANTHER" id="PTHR42943:SF13">
    <property type="entry name" value="GLUTATHIONE S-TRANSFERASE KAPPA-RELATED"/>
    <property type="match status" value="1"/>
</dbReference>
<dbReference type="Gene3D" id="1.10.510.10">
    <property type="entry name" value="Transferase(Phosphotransferase) domain 1"/>
    <property type="match status" value="1"/>
</dbReference>
<dbReference type="EMBL" id="LFJN01000002">
    <property type="protein sequence ID" value="KPI45298.1"/>
    <property type="molecule type" value="Genomic_DNA"/>
</dbReference>
<evidence type="ECO:0000313" key="4">
    <source>
        <dbReference type="EMBL" id="KPI45298.1"/>
    </source>
</evidence>
<dbReference type="InterPro" id="IPR036249">
    <property type="entry name" value="Thioredoxin-like_sf"/>
</dbReference>
<dbReference type="GO" id="GO:0005739">
    <property type="term" value="C:mitochondrion"/>
    <property type="evidence" value="ECO:0007669"/>
    <property type="project" value="TreeGrafter"/>
</dbReference>
<dbReference type="PROSITE" id="PS00108">
    <property type="entry name" value="PROTEIN_KINASE_ST"/>
    <property type="match status" value="1"/>
</dbReference>
<feature type="compositionally biased region" description="Acidic residues" evidence="1">
    <location>
        <begin position="966"/>
        <end position="987"/>
    </location>
</feature>
<dbReference type="InterPro" id="IPR011009">
    <property type="entry name" value="Kinase-like_dom_sf"/>
</dbReference>
<reference evidence="4 5" key="1">
    <citation type="submission" date="2015-06" db="EMBL/GenBank/DDBJ databases">
        <title>Draft genome of the ant-associated black yeast Phialophora attae CBS 131958.</title>
        <authorList>
            <person name="Moreno L.F."/>
            <person name="Stielow B.J."/>
            <person name="de Hoog S."/>
            <person name="Vicente V.A."/>
            <person name="Weiss V.A."/>
            <person name="de Vries M."/>
            <person name="Cruz L.M."/>
            <person name="Souza E.M."/>
        </authorList>
    </citation>
    <scope>NUCLEOTIDE SEQUENCE [LARGE SCALE GENOMIC DNA]</scope>
    <source>
        <strain evidence="4 5">CBS 131958</strain>
    </source>
</reference>
<dbReference type="STRING" id="1664694.A0A0N0NRN6"/>
<dbReference type="GeneID" id="28734725"/>
<protein>
    <recommendedName>
        <fullName evidence="6">Protein kinase domain-containing protein</fullName>
    </recommendedName>
</protein>
<dbReference type="GO" id="GO:0005524">
    <property type="term" value="F:ATP binding"/>
    <property type="evidence" value="ECO:0007669"/>
    <property type="project" value="InterPro"/>
</dbReference>
<gene>
    <name evidence="4" type="ORF">AB675_2842</name>
</gene>
<dbReference type="GO" id="GO:0005777">
    <property type="term" value="C:peroxisome"/>
    <property type="evidence" value="ECO:0007669"/>
    <property type="project" value="TreeGrafter"/>
</dbReference>
<dbReference type="Gene3D" id="3.40.30.10">
    <property type="entry name" value="Glutaredoxin"/>
    <property type="match status" value="1"/>
</dbReference>
<feature type="region of interest" description="Disordered" evidence="1">
    <location>
        <begin position="957"/>
        <end position="1034"/>
    </location>
</feature>
<dbReference type="GO" id="GO:0004602">
    <property type="term" value="F:glutathione peroxidase activity"/>
    <property type="evidence" value="ECO:0007669"/>
    <property type="project" value="TreeGrafter"/>
</dbReference>
<dbReference type="Proteomes" id="UP000038010">
    <property type="component" value="Unassembled WGS sequence"/>
</dbReference>
<feature type="compositionally biased region" description="Pro residues" evidence="1">
    <location>
        <begin position="22"/>
        <end position="34"/>
    </location>
</feature>
<name>A0A0N0NRN6_9EURO</name>
<dbReference type="InterPro" id="IPR000595">
    <property type="entry name" value="cNMP-bd_dom"/>
</dbReference>
<evidence type="ECO:0000313" key="5">
    <source>
        <dbReference type="Proteomes" id="UP000038010"/>
    </source>
</evidence>
<dbReference type="PROSITE" id="PS50011">
    <property type="entry name" value="PROTEIN_KINASE_DOM"/>
    <property type="match status" value="1"/>
</dbReference>
<dbReference type="AlphaFoldDB" id="A0A0N0NRN6"/>
<dbReference type="RefSeq" id="XP_018005261.1">
    <property type="nucleotide sequence ID" value="XM_018142845.1"/>
</dbReference>
<dbReference type="GO" id="GO:0004672">
    <property type="term" value="F:protein kinase activity"/>
    <property type="evidence" value="ECO:0007669"/>
    <property type="project" value="InterPro"/>
</dbReference>
<sequence length="1205" mass="139340">MAQQQQPGRRILRTLRSGPIHPRGPPPPPPPAPAPAVGELPFDPRNVREGDVKTTKRTSKRLPWNLFDRIITRWLAPQWQHFLLSKPGFDEDDDSQWVARWPLGEGTYGRVALWTRMGTDGDVEDEIVIKEWKKIRIGDIFGPHVVSEALYQGHVNAMRDAHDVVAELRSYKSYPNQKDTSKDQARAYLKYAQYGTLRSMWSRYRAWGRHFPELFLWSIFVDLAQANEAITTCPQTWNTYHPQRVQDIPRVHRRGDDNFILHHDLKTLNTFVQTRSKGPQRAFGHPAAAIGDFGFSRVKDSVDPLLCSNEIWWKGRATPGWLPPEQTDLSECWARDLYGHKDGTFRCSPKTNVIGIGYIMYAMTTLGFTEWIGLPVDVQLNRAKQRELEQKFNEYRHVLTIDQMKAHSRDAAGQEVFSERLIELIHHCLRPFVEDRPSAAELLRETKAGYKRHRKAAMESRRGPADLPRDYKVRLTNGEMNELQERGNAYVRFNVDWPADQEFFDALRRREPDCCGDPDDPPLCPPRGLWQEFYDNLDRDDAVVWQRNRNNHPAENNMEADKALMHRADWFERVGDWAYVAGIGEKPRPRAKRLRDRQETDNDDQEVRRLLRVLRTETADFIDDKPVVLLEYILNTERQDIEATVDILKWLYNRSRKVPAWTSKKRVQTIAKDIEKAWKKRFPNQRSKPSYRECLYFAGSAATDNIGVAFTLEKMAGLLRVDEAAEDNPRAGQDDPEYDLELNESIRLLRSLIAHVAHDRQLHITHWSDRFLAMILNQFARDAHVAFDAMKACHILELTVGMQAWMLQTRPRVGFIIPTLQDFRVLLAQSGDIAHPLNSRTLVNDASLVKALIDRGLILDQAMALSVDLEGAMALLVDNGEFWTFVQQAEEERRQREEVERRREEQEARDRLEEQAQQRREELQALEEQLVTEQRERTERAIAETRRIIAENRARVAADNGNAESEVAEEVEAAENAEAAEEREVAEEGQMPRAPGKSPSYAPVSPTLPHEDDDEDGTPPGLPRRHQRRLRQQAPWTLPAKAKYSPYDLKRAILAHNAPELVSPPFFPILSINPQRAMLVVKDRHPNEVFEKCWLSTWEYSFITHIDISKPDGLKQMLSEHFGKDEVAEVMRLMSTKEYKDKLTKNTEKVLQQGAFGAPWFWVRNGKGVEEPFFGSDRFAVMWRFLGIEFEDVRLLPPSKEKSKL</sequence>